<accession>A0A1M5LIV3</accession>
<keyword evidence="1" id="KW-1133">Transmembrane helix</keyword>
<keyword evidence="1" id="KW-0812">Transmembrane</keyword>
<evidence type="ECO:0000313" key="3">
    <source>
        <dbReference type="Proteomes" id="UP000184522"/>
    </source>
</evidence>
<gene>
    <name evidence="2" type="ORF">SAMN05444148_0631</name>
</gene>
<dbReference type="RefSeq" id="WP_073082914.1">
    <property type="nucleotide sequence ID" value="NZ_FQWS01000001.1"/>
</dbReference>
<dbReference type="AlphaFoldDB" id="A0A1M5LIV3"/>
<dbReference type="GO" id="GO:0005886">
    <property type="term" value="C:plasma membrane"/>
    <property type="evidence" value="ECO:0007669"/>
    <property type="project" value="UniProtKB-SubCell"/>
</dbReference>
<feature type="transmembrane region" description="Helical" evidence="1">
    <location>
        <begin position="340"/>
        <end position="359"/>
    </location>
</feature>
<feature type="transmembrane region" description="Helical" evidence="1">
    <location>
        <begin position="39"/>
        <end position="55"/>
    </location>
</feature>
<feature type="transmembrane region" description="Helical" evidence="1">
    <location>
        <begin position="62"/>
        <end position="80"/>
    </location>
</feature>
<feature type="transmembrane region" description="Helical" evidence="1">
    <location>
        <begin position="371"/>
        <end position="400"/>
    </location>
</feature>
<feature type="transmembrane region" description="Helical" evidence="1">
    <location>
        <begin position="237"/>
        <end position="264"/>
    </location>
</feature>
<reference evidence="3" key="1">
    <citation type="submission" date="2016-11" db="EMBL/GenBank/DDBJ databases">
        <authorList>
            <person name="Varghese N."/>
            <person name="Submissions S."/>
        </authorList>
    </citation>
    <scope>NUCLEOTIDE SEQUENCE [LARGE SCALE GENOMIC DNA]</scope>
    <source>
        <strain evidence="3">DSM 25330</strain>
    </source>
</reference>
<feature type="transmembrane region" description="Helical" evidence="1">
    <location>
        <begin position="160"/>
        <end position="182"/>
    </location>
</feature>
<evidence type="ECO:0000256" key="1">
    <source>
        <dbReference type="SAM" id="Phobius"/>
    </source>
</evidence>
<dbReference type="OrthoDB" id="1491846at2"/>
<evidence type="ECO:0008006" key="4">
    <source>
        <dbReference type="Google" id="ProtNLM"/>
    </source>
</evidence>
<organism evidence="2 3">
    <name type="scientific">Winogradskyella jejuensis</name>
    <dbReference type="NCBI Taxonomy" id="1089305"/>
    <lineage>
        <taxon>Bacteria</taxon>
        <taxon>Pseudomonadati</taxon>
        <taxon>Bacteroidota</taxon>
        <taxon>Flavobacteriia</taxon>
        <taxon>Flavobacteriales</taxon>
        <taxon>Flavobacteriaceae</taxon>
        <taxon>Winogradskyella</taxon>
    </lineage>
</organism>
<proteinExistence type="predicted"/>
<feature type="transmembrane region" description="Helical" evidence="1">
    <location>
        <begin position="276"/>
        <end position="296"/>
    </location>
</feature>
<feature type="transmembrane region" description="Helical" evidence="1">
    <location>
        <begin position="203"/>
        <end position="225"/>
    </location>
</feature>
<sequence>MFLQSTFLKYTKIPLACLLISLVLYASFAYDLVRTEPTKLILLYLSLFVVAYILKKSGGFNFGFLVLASVLVRLIFLPAVPNLSQDFYRFIWDGQMLGVGFNPYLTTPDFQMDLGIMSNFPNQVELYNGMGKLSSSHYTNYPPINQILFYIGNLFPGQSITSSVIGMRLLIIAADIGTLWFGKKLLENLKLPPSRIWFYVLNPFIVIEFTGNLHFEGVMIFFLVWSLYLLQSGKWKWAAVMLACSISVKLIPLMFLPIFFWWFTKEKSQRIPDLKKLFVFYSIVLITTVILFLPFFSIEFIDNYTQTVGLWFSNFEFNASIYYLAREIGYLITGYNEIKIIGKILPIIAILIILYLSFFRKNNNLPTLAKSILLAFTCYLFLSTTVHPWYISTLVVLCLFTDYRYPIVWSIVIVLSYLSYISIGTADKSEKLWIVALEYAIVFGVFIYEVILNKRLKI</sequence>
<dbReference type="Proteomes" id="UP000184522">
    <property type="component" value="Unassembled WGS sequence"/>
</dbReference>
<keyword evidence="3" id="KW-1185">Reference proteome</keyword>
<name>A0A1M5LIV3_9FLAO</name>
<feature type="transmembrane region" description="Helical" evidence="1">
    <location>
        <begin position="407"/>
        <end position="426"/>
    </location>
</feature>
<protein>
    <recommendedName>
        <fullName evidence="4">Mannosyltransferase</fullName>
    </recommendedName>
</protein>
<dbReference type="Pfam" id="PF26314">
    <property type="entry name" value="MptA_B_family"/>
    <property type="match status" value="1"/>
</dbReference>
<evidence type="ECO:0000313" key="2">
    <source>
        <dbReference type="EMBL" id="SHG64886.1"/>
    </source>
</evidence>
<dbReference type="STRING" id="1089305.SAMN05444148_0631"/>
<keyword evidence="1" id="KW-0472">Membrane</keyword>
<dbReference type="EMBL" id="FQWS01000001">
    <property type="protein sequence ID" value="SHG64886.1"/>
    <property type="molecule type" value="Genomic_DNA"/>
</dbReference>
<dbReference type="GO" id="GO:0016758">
    <property type="term" value="F:hexosyltransferase activity"/>
    <property type="evidence" value="ECO:0007669"/>
    <property type="project" value="InterPro"/>
</dbReference>
<feature type="transmembrane region" description="Helical" evidence="1">
    <location>
        <begin position="432"/>
        <end position="452"/>
    </location>
</feature>